<reference evidence="3 4" key="1">
    <citation type="journal article" date="2019" name="Int. J. Syst. Evol. Microbiol.">
        <title>The Global Catalogue of Microorganisms (GCM) 10K type strain sequencing project: providing services to taxonomists for standard genome sequencing and annotation.</title>
        <authorList>
            <consortium name="The Broad Institute Genomics Platform"/>
            <consortium name="The Broad Institute Genome Sequencing Center for Infectious Disease"/>
            <person name="Wu L."/>
            <person name="Ma J."/>
        </authorList>
    </citation>
    <scope>NUCLEOTIDE SEQUENCE [LARGE SCALE GENOMIC DNA]</scope>
    <source>
        <strain evidence="3 4">JCM 3272</strain>
    </source>
</reference>
<dbReference type="SUPFAM" id="SSF53474">
    <property type="entry name" value="alpha/beta-Hydrolases"/>
    <property type="match status" value="1"/>
</dbReference>
<feature type="domain" description="Alpha/beta hydrolase fold-3" evidence="2">
    <location>
        <begin position="68"/>
        <end position="256"/>
    </location>
</feature>
<protein>
    <submittedName>
        <fullName evidence="3">Alpha/beta hydrolase</fullName>
    </submittedName>
</protein>
<evidence type="ECO:0000256" key="1">
    <source>
        <dbReference type="ARBA" id="ARBA00022801"/>
    </source>
</evidence>
<keyword evidence="4" id="KW-1185">Reference proteome</keyword>
<dbReference type="Pfam" id="PF07859">
    <property type="entry name" value="Abhydrolase_3"/>
    <property type="match status" value="1"/>
</dbReference>
<dbReference type="Gene3D" id="3.40.50.1820">
    <property type="entry name" value="alpha/beta hydrolase"/>
    <property type="match status" value="1"/>
</dbReference>
<dbReference type="Proteomes" id="UP001501444">
    <property type="component" value="Unassembled WGS sequence"/>
</dbReference>
<sequence>MTIFADAAIERFVLDSRVAGPPLSVAQLRQGSRDRAHLRPKGPAMPARDEVAGGVAVRVFEQESKTRLVYLHGGGFVLGGLDTHDALCRRIAAATRTTVVAVDYRLAPEHPYPAAVDDALAVIDWAAGLGPVAVGGDSAGAFVAVLAARRSPAPLTAQILLCPLLDVTFDQPSAEEFGSGFTLDMPAHRDWVAAWAGEAHAVPNPLLFDLDGMPPALIVAAELDPLRDSATRYAARLADHGIDATYRVEPGMVHNFSTIVHLSAAAAAADARFLTDTVALIR</sequence>
<dbReference type="InterPro" id="IPR013094">
    <property type="entry name" value="AB_hydrolase_3"/>
</dbReference>
<accession>A0ABN3HL85</accession>
<dbReference type="GO" id="GO:0016787">
    <property type="term" value="F:hydrolase activity"/>
    <property type="evidence" value="ECO:0007669"/>
    <property type="project" value="UniProtKB-KW"/>
</dbReference>
<dbReference type="InterPro" id="IPR029058">
    <property type="entry name" value="AB_hydrolase_fold"/>
</dbReference>
<organism evidence="3 4">
    <name type="scientific">Dactylosporangium salmoneum</name>
    <dbReference type="NCBI Taxonomy" id="53361"/>
    <lineage>
        <taxon>Bacteria</taxon>
        <taxon>Bacillati</taxon>
        <taxon>Actinomycetota</taxon>
        <taxon>Actinomycetes</taxon>
        <taxon>Micromonosporales</taxon>
        <taxon>Micromonosporaceae</taxon>
        <taxon>Dactylosporangium</taxon>
    </lineage>
</organism>
<evidence type="ECO:0000313" key="4">
    <source>
        <dbReference type="Proteomes" id="UP001501444"/>
    </source>
</evidence>
<name>A0ABN3HL85_9ACTN</name>
<keyword evidence="1 3" id="KW-0378">Hydrolase</keyword>
<evidence type="ECO:0000259" key="2">
    <source>
        <dbReference type="Pfam" id="PF07859"/>
    </source>
</evidence>
<comment type="caution">
    <text evidence="3">The sequence shown here is derived from an EMBL/GenBank/DDBJ whole genome shotgun (WGS) entry which is preliminary data.</text>
</comment>
<dbReference type="InterPro" id="IPR050300">
    <property type="entry name" value="GDXG_lipolytic_enzyme"/>
</dbReference>
<dbReference type="PANTHER" id="PTHR48081:SF8">
    <property type="entry name" value="ALPHA_BETA HYDROLASE FOLD-3 DOMAIN-CONTAINING PROTEIN-RELATED"/>
    <property type="match status" value="1"/>
</dbReference>
<gene>
    <name evidence="3" type="ORF">GCM10010170_091550</name>
</gene>
<proteinExistence type="predicted"/>
<dbReference type="RefSeq" id="WP_344618968.1">
    <property type="nucleotide sequence ID" value="NZ_BAAARV010000093.1"/>
</dbReference>
<dbReference type="EMBL" id="BAAARV010000093">
    <property type="protein sequence ID" value="GAA2382915.1"/>
    <property type="molecule type" value="Genomic_DNA"/>
</dbReference>
<dbReference type="PANTHER" id="PTHR48081">
    <property type="entry name" value="AB HYDROLASE SUPERFAMILY PROTEIN C4A8.06C"/>
    <property type="match status" value="1"/>
</dbReference>
<evidence type="ECO:0000313" key="3">
    <source>
        <dbReference type="EMBL" id="GAA2382915.1"/>
    </source>
</evidence>